<protein>
    <submittedName>
        <fullName evidence="1">Uncharacterized protein</fullName>
    </submittedName>
</protein>
<name>A0A4Y2K6P5_ARAVE</name>
<accession>A0A4Y2K6P5</accession>
<proteinExistence type="predicted"/>
<dbReference type="InterPro" id="IPR036397">
    <property type="entry name" value="RNaseH_sf"/>
</dbReference>
<evidence type="ECO:0000313" key="2">
    <source>
        <dbReference type="Proteomes" id="UP000499080"/>
    </source>
</evidence>
<gene>
    <name evidence="1" type="ORF">AVEN_197375_1</name>
</gene>
<dbReference type="Gene3D" id="3.30.420.10">
    <property type="entry name" value="Ribonuclease H-like superfamily/Ribonuclease H"/>
    <property type="match status" value="1"/>
</dbReference>
<evidence type="ECO:0000313" key="1">
    <source>
        <dbReference type="EMBL" id="GBM97538.1"/>
    </source>
</evidence>
<dbReference type="GO" id="GO:0003676">
    <property type="term" value="F:nucleic acid binding"/>
    <property type="evidence" value="ECO:0007669"/>
    <property type="project" value="InterPro"/>
</dbReference>
<dbReference type="AlphaFoldDB" id="A0A4Y2K6P5"/>
<dbReference type="SUPFAM" id="SSF53098">
    <property type="entry name" value="Ribonuclease H-like"/>
    <property type="match status" value="1"/>
</dbReference>
<dbReference type="Proteomes" id="UP000499080">
    <property type="component" value="Unassembled WGS sequence"/>
</dbReference>
<keyword evidence="2" id="KW-1185">Reference proteome</keyword>
<dbReference type="OrthoDB" id="8058917at2759"/>
<reference evidence="1 2" key="1">
    <citation type="journal article" date="2019" name="Sci. Rep.">
        <title>Orb-weaving spider Araneus ventricosus genome elucidates the spidroin gene catalogue.</title>
        <authorList>
            <person name="Kono N."/>
            <person name="Nakamura H."/>
            <person name="Ohtoshi R."/>
            <person name="Moran D.A.P."/>
            <person name="Shinohara A."/>
            <person name="Yoshida Y."/>
            <person name="Fujiwara M."/>
            <person name="Mori M."/>
            <person name="Tomita M."/>
            <person name="Arakawa K."/>
        </authorList>
    </citation>
    <scope>NUCLEOTIDE SEQUENCE [LARGE SCALE GENOMIC DNA]</scope>
</reference>
<sequence>MVVSEDGNEEEHEIWRLNNETAVFIAEMVAIREVINDCKRRQIAKANIISDSISTLVSIESLENGKFILDIKNVLQDTNSNVLLWWTTAHAINKGNERADYFANKTTKIQEIDFDFCKTKQRRKTEMRKNIRQNWQILWYH</sequence>
<dbReference type="EMBL" id="BGPR01004244">
    <property type="protein sequence ID" value="GBM97538.1"/>
    <property type="molecule type" value="Genomic_DNA"/>
</dbReference>
<organism evidence="1 2">
    <name type="scientific">Araneus ventricosus</name>
    <name type="common">Orbweaver spider</name>
    <name type="synonym">Epeira ventricosa</name>
    <dbReference type="NCBI Taxonomy" id="182803"/>
    <lineage>
        <taxon>Eukaryota</taxon>
        <taxon>Metazoa</taxon>
        <taxon>Ecdysozoa</taxon>
        <taxon>Arthropoda</taxon>
        <taxon>Chelicerata</taxon>
        <taxon>Arachnida</taxon>
        <taxon>Araneae</taxon>
        <taxon>Araneomorphae</taxon>
        <taxon>Entelegynae</taxon>
        <taxon>Araneoidea</taxon>
        <taxon>Araneidae</taxon>
        <taxon>Araneus</taxon>
    </lineage>
</organism>
<dbReference type="InterPro" id="IPR012337">
    <property type="entry name" value="RNaseH-like_sf"/>
</dbReference>
<comment type="caution">
    <text evidence="1">The sequence shown here is derived from an EMBL/GenBank/DDBJ whole genome shotgun (WGS) entry which is preliminary data.</text>
</comment>